<dbReference type="Proteomes" id="UP000694866">
    <property type="component" value="Unplaced"/>
</dbReference>
<dbReference type="InterPro" id="IPR012677">
    <property type="entry name" value="Nucleotide-bd_a/b_plait_sf"/>
</dbReference>
<dbReference type="InterPro" id="IPR050666">
    <property type="entry name" value="ESRP"/>
</dbReference>
<dbReference type="EMBL" id="GBYB01013881">
    <property type="protein sequence ID" value="JAG83648.1"/>
    <property type="molecule type" value="Transcribed_RNA"/>
</dbReference>
<dbReference type="CTD" id="2521"/>
<dbReference type="InterPro" id="IPR036397">
    <property type="entry name" value="RNaseH_sf"/>
</dbReference>
<feature type="domain" description="RRM" evidence="6">
    <location>
        <begin position="249"/>
        <end position="321"/>
    </location>
</feature>
<evidence type="ECO:0000313" key="9">
    <source>
        <dbReference type="Proteomes" id="UP000694866"/>
    </source>
</evidence>
<reference evidence="8" key="1">
    <citation type="submission" date="2015-01" db="EMBL/GenBank/DDBJ databases">
        <title>Transcriptome Assembly of Fopius arisanus.</title>
        <authorList>
            <person name="Geib S."/>
        </authorList>
    </citation>
    <scope>NUCLEOTIDE SEQUENCE</scope>
</reference>
<dbReference type="EMBL" id="GBYB01013887">
    <property type="protein sequence ID" value="JAG83654.1"/>
    <property type="molecule type" value="Transcribed_RNA"/>
</dbReference>
<keyword evidence="9" id="KW-1185">Reference proteome</keyword>
<feature type="domain" description="RRM" evidence="6">
    <location>
        <begin position="475"/>
        <end position="554"/>
    </location>
</feature>
<dbReference type="OrthoDB" id="431068at2759"/>
<dbReference type="PANTHER" id="PTHR13976">
    <property type="entry name" value="HETEROGENEOUS NUCLEAR RIBONUCLEOPROTEIN-RELATED"/>
    <property type="match status" value="1"/>
</dbReference>
<organism evidence="8">
    <name type="scientific">Fopius arisanus</name>
    <dbReference type="NCBI Taxonomy" id="64838"/>
    <lineage>
        <taxon>Eukaryota</taxon>
        <taxon>Metazoa</taxon>
        <taxon>Ecdysozoa</taxon>
        <taxon>Arthropoda</taxon>
        <taxon>Hexapoda</taxon>
        <taxon>Insecta</taxon>
        <taxon>Pterygota</taxon>
        <taxon>Neoptera</taxon>
        <taxon>Endopterygota</taxon>
        <taxon>Hymenoptera</taxon>
        <taxon>Apocrita</taxon>
        <taxon>Ichneumonoidea</taxon>
        <taxon>Braconidae</taxon>
        <taxon>Opiinae</taxon>
        <taxon>Fopius</taxon>
    </lineage>
</organism>
<gene>
    <name evidence="8" type="primary">fus_4</name>
    <name evidence="10" type="synonym">fus</name>
    <name evidence="7" type="synonym">fus_1</name>
    <name evidence="8" type="ORF">g.38998</name>
    <name evidence="7" type="ORF">g.39009</name>
</gene>
<dbReference type="Gene3D" id="3.30.70.330">
    <property type="match status" value="3"/>
</dbReference>
<dbReference type="RefSeq" id="XP_011303209.1">
    <property type="nucleotide sequence ID" value="XM_011304907.1"/>
</dbReference>
<evidence type="ECO:0000259" key="6">
    <source>
        <dbReference type="SMART" id="SM00360"/>
    </source>
</evidence>
<dbReference type="Gene3D" id="3.30.420.10">
    <property type="entry name" value="Ribonuclease H-like superfamily/Ribonuclease H"/>
    <property type="match status" value="1"/>
</dbReference>
<dbReference type="GO" id="GO:0006397">
    <property type="term" value="P:mRNA processing"/>
    <property type="evidence" value="ECO:0007669"/>
    <property type="project" value="UniProtKB-KW"/>
</dbReference>
<feature type="domain" description="RRM" evidence="6">
    <location>
        <begin position="350"/>
        <end position="428"/>
    </location>
</feature>
<keyword evidence="3" id="KW-0677">Repeat</keyword>
<evidence type="ECO:0000256" key="4">
    <source>
        <dbReference type="ARBA" id="ARBA00022884"/>
    </source>
</evidence>
<dbReference type="InterPro" id="IPR000504">
    <property type="entry name" value="RRM_dom"/>
</dbReference>
<keyword evidence="5" id="KW-0508">mRNA splicing</keyword>
<dbReference type="SMART" id="SM00360">
    <property type="entry name" value="RRM"/>
    <property type="match status" value="3"/>
</dbReference>
<accession>A0A9R1U070</accession>
<evidence type="ECO:0000256" key="2">
    <source>
        <dbReference type="ARBA" id="ARBA00022664"/>
    </source>
</evidence>
<dbReference type="InterPro" id="IPR035979">
    <property type="entry name" value="RBD_domain_sf"/>
</dbReference>
<proteinExistence type="inferred from homology"/>
<dbReference type="GO" id="GO:0003723">
    <property type="term" value="F:RNA binding"/>
    <property type="evidence" value="ECO:0007669"/>
    <property type="project" value="UniProtKB-KW"/>
</dbReference>
<reference evidence="10" key="2">
    <citation type="submission" date="2025-04" db="UniProtKB">
        <authorList>
            <consortium name="RefSeq"/>
        </authorList>
    </citation>
    <scope>IDENTIFICATION</scope>
    <source>
        <strain evidence="10">USDA-PBARC FA_bdor</strain>
        <tissue evidence="10">Whole organism</tissue>
    </source>
</reference>
<dbReference type="GO" id="GO:0008380">
    <property type="term" value="P:RNA splicing"/>
    <property type="evidence" value="ECO:0007669"/>
    <property type="project" value="UniProtKB-KW"/>
</dbReference>
<protein>
    <submittedName>
        <fullName evidence="7">Fus_1 protein</fullName>
    </submittedName>
    <submittedName>
        <fullName evidence="8">Fus_4 protein</fullName>
    </submittedName>
    <submittedName>
        <fullName evidence="10">RNA-binding protein fusilli isoform X2</fullName>
    </submittedName>
</protein>
<comment type="similarity">
    <text evidence="1">Belongs to the ESRP family.</text>
</comment>
<keyword evidence="2" id="KW-0507">mRNA processing</keyword>
<evidence type="ECO:0000256" key="3">
    <source>
        <dbReference type="ARBA" id="ARBA00022737"/>
    </source>
</evidence>
<evidence type="ECO:0000256" key="1">
    <source>
        <dbReference type="ARBA" id="ARBA00008866"/>
    </source>
</evidence>
<evidence type="ECO:0000313" key="10">
    <source>
        <dbReference type="RefSeq" id="XP_011303209.1"/>
    </source>
</evidence>
<name>A0A0C9RKR4_9HYME</name>
<evidence type="ECO:0000256" key="5">
    <source>
        <dbReference type="ARBA" id="ARBA00023187"/>
    </source>
</evidence>
<dbReference type="CDD" id="cd12743">
    <property type="entry name" value="RRM3_Fusilli"/>
    <property type="match status" value="1"/>
</dbReference>
<evidence type="ECO:0000313" key="8">
    <source>
        <dbReference type="EMBL" id="JAG83654.1"/>
    </source>
</evidence>
<dbReference type="GeneID" id="105266599"/>
<keyword evidence="4" id="KW-0694">RNA-binding</keyword>
<accession>A0A0C9RKR4</accession>
<sequence length="685" mass="76173">MQVIGEKGPTHLVALYVATAGLQGNALGSDEEEIILMVYVLIDALQNKVMGQQQYIVQPWSMAPNAKQTEDENNSTTAEGSGVVSETALAHAPSLDEQVLKEQGIPLQTAIQQFESWWSSLTCVSAGSPPRFVVDGQAPLRQCLHPECYKKDLDLPEHYNVFHDLRKEFTSCYSSQGELATLSIQEMIEYFGIAAEVENDFHVKEVQDMINVIQRMIKDGHVFQDPEVINLVLEPGICSKDEEVDNNCVVRARGLPWQSSDQDIAKFFRGLNVAKGGVALCLSPMGRRNGEALVRFVNKEHRDMALKRHKHHIGPRYIEVYKSSGEEFVRVAGGASGEAHAFLSRGAQVIVRMRGLPYDCVAKQVIEFFAGGQNPCQVLDAEDGVLFVKKPDGRATGDAFVLFAKEEDAEKALSKHRDCIGVRYIELFRSTTAEVQQVLNRAIDAKPQPDIPPMLPLPPQLLPQYVITSGTRKDCVRLRGLPYEALVEHILEFMGEYAKHIVYRGVHMVYNAQGQPSGEAFIQMDSENSAFACASQRHHRYMIFGKKQRYIEVFQCSGDDMHLVLTGTPPLPAKSLLSSDEIMMQPTAYPPGPIFTPQTAMMPQGLPLLAPPPFQTLVCFPYAPLSPPMDPWHHRVHAPTSCIADVGVHATATFGLLDRPMESLLINREDMDQRQQMLTLQAANI</sequence>
<dbReference type="AlphaFoldDB" id="A0A0C9RKR4"/>
<evidence type="ECO:0000313" key="7">
    <source>
        <dbReference type="EMBL" id="JAG83648.1"/>
    </source>
</evidence>
<dbReference type="FunFam" id="3.30.70.330:FF:000041">
    <property type="entry name" value="Epithelial splicing regulatory protein 1"/>
    <property type="match status" value="1"/>
</dbReference>
<dbReference type="SUPFAM" id="SSF54928">
    <property type="entry name" value="RNA-binding domain, RBD"/>
    <property type="match status" value="2"/>
</dbReference>